<accession>A0A5C4LSJ4</accession>
<feature type="binding site" evidence="5">
    <location>
        <position position="126"/>
    </location>
    <ligand>
        <name>CoA</name>
        <dbReference type="ChEBI" id="CHEBI:57287"/>
    </ligand>
</feature>
<organism evidence="8 9">
    <name type="scientific">Amycolatopsis alkalitolerans</name>
    <dbReference type="NCBI Taxonomy" id="2547244"/>
    <lineage>
        <taxon>Bacteria</taxon>
        <taxon>Bacillati</taxon>
        <taxon>Actinomycetota</taxon>
        <taxon>Actinomycetes</taxon>
        <taxon>Pseudonocardiales</taxon>
        <taxon>Pseudonocardiaceae</taxon>
        <taxon>Amycolatopsis</taxon>
    </lineage>
</organism>
<dbReference type="InterPro" id="IPR013328">
    <property type="entry name" value="6PGD_dom2"/>
</dbReference>
<protein>
    <submittedName>
        <fullName evidence="8">3-hydroxybutyryl-CoA dehydrogenase</fullName>
    </submittedName>
</protein>
<dbReference type="GO" id="GO:0070403">
    <property type="term" value="F:NAD+ binding"/>
    <property type="evidence" value="ECO:0007669"/>
    <property type="project" value="InterPro"/>
</dbReference>
<dbReference type="Pfam" id="PF02737">
    <property type="entry name" value="3HCDH_N"/>
    <property type="match status" value="1"/>
</dbReference>
<evidence type="ECO:0000256" key="5">
    <source>
        <dbReference type="PIRSR" id="PIRSR000105-3"/>
    </source>
</evidence>
<dbReference type="OrthoDB" id="3229174at2"/>
<evidence type="ECO:0000256" key="4">
    <source>
        <dbReference type="PIRSR" id="PIRSR000105-1"/>
    </source>
</evidence>
<dbReference type="Gene3D" id="3.40.50.720">
    <property type="entry name" value="NAD(P)-binding Rossmann-like Domain"/>
    <property type="match status" value="1"/>
</dbReference>
<proteinExistence type="inferred from homology"/>
<dbReference type="Gene3D" id="1.10.1040.10">
    <property type="entry name" value="N-(1-d-carboxylethyl)-l-norvaline Dehydrogenase, domain 2"/>
    <property type="match status" value="1"/>
</dbReference>
<evidence type="ECO:0000313" key="8">
    <source>
        <dbReference type="EMBL" id="TNC19277.1"/>
    </source>
</evidence>
<dbReference type="InterPro" id="IPR006108">
    <property type="entry name" value="3HC_DH_C"/>
</dbReference>
<evidence type="ECO:0000256" key="3">
    <source>
        <dbReference type="ARBA" id="ARBA00023002"/>
    </source>
</evidence>
<dbReference type="SUPFAM" id="SSF51735">
    <property type="entry name" value="NAD(P)-binding Rossmann-fold domains"/>
    <property type="match status" value="1"/>
</dbReference>
<evidence type="ECO:0000256" key="2">
    <source>
        <dbReference type="ARBA" id="ARBA00009463"/>
    </source>
</evidence>
<comment type="similarity">
    <text evidence="2">Belongs to the 3-hydroxyacyl-CoA dehydrogenase family.</text>
</comment>
<dbReference type="InterPro" id="IPR036291">
    <property type="entry name" value="NAD(P)-bd_dom_sf"/>
</dbReference>
<name>A0A5C4LSJ4_9PSEU</name>
<keyword evidence="3" id="KW-0560">Oxidoreductase</keyword>
<dbReference type="InterPro" id="IPR006176">
    <property type="entry name" value="3-OHacyl-CoA_DH_NAD-bd"/>
</dbReference>
<dbReference type="GO" id="GO:0008691">
    <property type="term" value="F:3-hydroxybutyryl-CoA dehydrogenase activity"/>
    <property type="evidence" value="ECO:0007669"/>
    <property type="project" value="TreeGrafter"/>
</dbReference>
<feature type="domain" description="3-hydroxyacyl-CoA dehydrogenase C-terminal" evidence="6">
    <location>
        <begin position="194"/>
        <end position="290"/>
    </location>
</feature>
<feature type="binding site" evidence="5">
    <location>
        <position position="55"/>
    </location>
    <ligand>
        <name>CoA</name>
        <dbReference type="ChEBI" id="CHEBI:57287"/>
    </ligand>
</feature>
<evidence type="ECO:0000313" key="9">
    <source>
        <dbReference type="Proteomes" id="UP000305546"/>
    </source>
</evidence>
<dbReference type="Proteomes" id="UP000305546">
    <property type="component" value="Unassembled WGS sequence"/>
</dbReference>
<dbReference type="EMBL" id="VDFW01000053">
    <property type="protein sequence ID" value="TNC19277.1"/>
    <property type="molecule type" value="Genomic_DNA"/>
</dbReference>
<reference evidence="8 9" key="1">
    <citation type="submission" date="2019-06" db="EMBL/GenBank/DDBJ databases">
        <title>Amycolatopsis alkalitolerans sp. nov., isolated from Gastrodia elata Blume.</title>
        <authorList>
            <person name="Narsing Rao M.P."/>
            <person name="Li W.J."/>
        </authorList>
    </citation>
    <scope>NUCLEOTIDE SEQUENCE [LARGE SCALE GENOMIC DNA]</scope>
    <source>
        <strain evidence="8 9">SYSUP0005</strain>
    </source>
</reference>
<feature type="binding site" evidence="5">
    <location>
        <position position="62"/>
    </location>
    <ligand>
        <name>CoA</name>
        <dbReference type="ChEBI" id="CHEBI:57287"/>
    </ligand>
</feature>
<dbReference type="AlphaFoldDB" id="A0A5C4LSJ4"/>
<dbReference type="PIRSF" id="PIRSF000105">
    <property type="entry name" value="HCDH"/>
    <property type="match status" value="1"/>
</dbReference>
<keyword evidence="9" id="KW-1185">Reference proteome</keyword>
<feature type="domain" description="3-hydroxyacyl-CoA dehydrogenase NAD binding" evidence="7">
    <location>
        <begin position="11"/>
        <end position="191"/>
    </location>
</feature>
<evidence type="ECO:0000256" key="1">
    <source>
        <dbReference type="ARBA" id="ARBA00005086"/>
    </source>
</evidence>
<evidence type="ECO:0000259" key="7">
    <source>
        <dbReference type="Pfam" id="PF02737"/>
    </source>
</evidence>
<evidence type="ECO:0000259" key="6">
    <source>
        <dbReference type="Pfam" id="PF00725"/>
    </source>
</evidence>
<dbReference type="NCBIfam" id="NF005875">
    <property type="entry name" value="PRK07819.1"/>
    <property type="match status" value="1"/>
</dbReference>
<dbReference type="PANTHER" id="PTHR48075">
    <property type="entry name" value="3-HYDROXYACYL-COA DEHYDROGENASE FAMILY PROTEIN"/>
    <property type="match status" value="1"/>
</dbReference>
<dbReference type="FunFam" id="3.40.50.720:FF:000009">
    <property type="entry name" value="Fatty oxidation complex, alpha subunit"/>
    <property type="match status" value="1"/>
</dbReference>
<sequence>MREDRMNDIRHIGVIGCGVMGSGIAELCVRRQIEVVVVVRAAASAGAGRTKLTRSLDHAVRKNRIGEAQRDDALARVSFATDLDAVAKQDLVIESVTEDEAVKRILFSRLDQVVTNPDAILASNTSVIPIMKLARVTRRPEHVLGIHFFNPAPTLPLVELVETLVSDEKALARTERFLTDVLGKEIVRSHDRCGFIVNALLIPYLLSAIRMVESGFGSAVDIDRAMMLGCAYPIGPLALIDMIGLDTIADVSDAMQREYREPQYVAPPLLSRMVEAGMLGRKTGAGFHQYGK</sequence>
<dbReference type="SUPFAM" id="SSF48179">
    <property type="entry name" value="6-phosphogluconate dehydrogenase C-terminal domain-like"/>
    <property type="match status" value="1"/>
</dbReference>
<comment type="caution">
    <text evidence="8">The sequence shown here is derived from an EMBL/GenBank/DDBJ whole genome shotgun (WGS) entry which is preliminary data.</text>
</comment>
<feature type="site" description="Important for catalytic activity" evidence="4">
    <location>
        <position position="147"/>
    </location>
</feature>
<dbReference type="GO" id="GO:0006635">
    <property type="term" value="P:fatty acid beta-oxidation"/>
    <property type="evidence" value="ECO:0007669"/>
    <property type="project" value="TreeGrafter"/>
</dbReference>
<comment type="pathway">
    <text evidence="1">Lipid metabolism; butanoate metabolism.</text>
</comment>
<dbReference type="InterPro" id="IPR022694">
    <property type="entry name" value="3-OHacyl-CoA_DH"/>
</dbReference>
<dbReference type="PANTHER" id="PTHR48075:SF9">
    <property type="entry name" value="3-HYDROXYBUTYRYL-COA DEHYDROGENASE"/>
    <property type="match status" value="1"/>
</dbReference>
<gene>
    <name evidence="8" type="ORF">FG385_32625</name>
</gene>
<dbReference type="Pfam" id="PF00725">
    <property type="entry name" value="3HCDH"/>
    <property type="match status" value="1"/>
</dbReference>
<dbReference type="InterPro" id="IPR008927">
    <property type="entry name" value="6-PGluconate_DH-like_C_sf"/>
</dbReference>